<keyword evidence="1" id="KW-0472">Membrane</keyword>
<feature type="transmembrane region" description="Helical" evidence="1">
    <location>
        <begin position="16"/>
        <end position="37"/>
    </location>
</feature>
<evidence type="ECO:0000256" key="1">
    <source>
        <dbReference type="SAM" id="Phobius"/>
    </source>
</evidence>
<feature type="transmembrane region" description="Helical" evidence="1">
    <location>
        <begin position="185"/>
        <end position="210"/>
    </location>
</feature>
<feature type="transmembrane region" description="Helical" evidence="1">
    <location>
        <begin position="86"/>
        <end position="105"/>
    </location>
</feature>
<evidence type="ECO:0000313" key="3">
    <source>
        <dbReference type="Proteomes" id="UP000178230"/>
    </source>
</evidence>
<dbReference type="Proteomes" id="UP000178230">
    <property type="component" value="Unassembled WGS sequence"/>
</dbReference>
<gene>
    <name evidence="2" type="ORF">A2Y99_02585</name>
</gene>
<keyword evidence="1" id="KW-0812">Transmembrane</keyword>
<feature type="transmembrane region" description="Helical" evidence="1">
    <location>
        <begin position="152"/>
        <end position="173"/>
    </location>
</feature>
<sequence length="213" mass="23930">MSETTELISKRHLKPWLSILIFGILQSCIYALGTYFFDFFAGSATLGFGIMNEKVWGIGMFFIYMIGYFNAIAVILPVLLIRRFGVATAVYLPYAIVGFFVEYYYEFLKSHALLGIWAVFGWSLVGLATGFSVDLAFKFLPSQLNYRWRSILTGMVLGIASFLFNLAPLYLFYNTPAQSGPGSYLGVAYFALPWLIINSSLGGYTAYAIFKRV</sequence>
<comment type="caution">
    <text evidence="2">The sequence shown here is derived from an EMBL/GenBank/DDBJ whole genome shotgun (WGS) entry which is preliminary data.</text>
</comment>
<feature type="transmembrane region" description="Helical" evidence="1">
    <location>
        <begin position="117"/>
        <end position="140"/>
    </location>
</feature>
<keyword evidence="1" id="KW-1133">Transmembrane helix</keyword>
<dbReference type="EMBL" id="MFIY01000003">
    <property type="protein sequence ID" value="OGG00577.1"/>
    <property type="molecule type" value="Genomic_DNA"/>
</dbReference>
<protein>
    <submittedName>
        <fullName evidence="2">Uncharacterized protein</fullName>
    </submittedName>
</protein>
<organism evidence="2 3">
    <name type="scientific">Candidatus Gottesmanbacteria bacterium RBG_13_37_7</name>
    <dbReference type="NCBI Taxonomy" id="1798369"/>
    <lineage>
        <taxon>Bacteria</taxon>
        <taxon>Candidatus Gottesmaniibacteriota</taxon>
    </lineage>
</organism>
<feature type="transmembrane region" description="Helical" evidence="1">
    <location>
        <begin position="57"/>
        <end position="79"/>
    </location>
</feature>
<reference evidence="2 3" key="1">
    <citation type="journal article" date="2016" name="Nat. Commun.">
        <title>Thousands of microbial genomes shed light on interconnected biogeochemical processes in an aquifer system.</title>
        <authorList>
            <person name="Anantharaman K."/>
            <person name="Brown C.T."/>
            <person name="Hug L.A."/>
            <person name="Sharon I."/>
            <person name="Castelle C.J."/>
            <person name="Probst A.J."/>
            <person name="Thomas B.C."/>
            <person name="Singh A."/>
            <person name="Wilkins M.J."/>
            <person name="Karaoz U."/>
            <person name="Brodie E.L."/>
            <person name="Williams K.H."/>
            <person name="Hubbard S.S."/>
            <person name="Banfield J.F."/>
        </authorList>
    </citation>
    <scope>NUCLEOTIDE SEQUENCE [LARGE SCALE GENOMIC DNA]</scope>
</reference>
<evidence type="ECO:0000313" key="2">
    <source>
        <dbReference type="EMBL" id="OGG00577.1"/>
    </source>
</evidence>
<proteinExistence type="predicted"/>
<dbReference type="AlphaFoldDB" id="A0A1F5YKU6"/>
<name>A0A1F5YKU6_9BACT</name>
<accession>A0A1F5YKU6</accession>